<dbReference type="GO" id="GO:0008233">
    <property type="term" value="F:peptidase activity"/>
    <property type="evidence" value="ECO:0007669"/>
    <property type="project" value="UniProtKB-KW"/>
</dbReference>
<sequence length="258" mass="28114">MRLNVNAHLDYGIDTPADLLVQIEAANLPGQSVIDPVFDPGETGHLHRIAAEDDIGTRVWLHCRQRLRCQYTATVEIDRAIPDLPSLQQDPVHTLPHEAVRYLMSSRFCPSDEFQSYAADTFGHLQGGAAIAAMSAWIQEKFIYTPGASSASTTAVDTFVQRRGICRDYAHVLVALARAAAIPARMVSCYGLNVTPPDFHATVEVWLDGGWHLVDPTGMCRPDEIAIIGVGRDAADIAFLTSYGWVNLISQGVSVTTA</sequence>
<dbReference type="InterPro" id="IPR002931">
    <property type="entry name" value="Transglutaminase-like"/>
</dbReference>
<dbReference type="Proteomes" id="UP000199372">
    <property type="component" value="Unassembled WGS sequence"/>
</dbReference>
<dbReference type="InterPro" id="IPR038765">
    <property type="entry name" value="Papain-like_cys_pep_sf"/>
</dbReference>
<dbReference type="Pfam" id="PF01841">
    <property type="entry name" value="Transglut_core"/>
    <property type="match status" value="1"/>
</dbReference>
<evidence type="ECO:0000313" key="2">
    <source>
        <dbReference type="EMBL" id="SEN64590.1"/>
    </source>
</evidence>
<dbReference type="Gene3D" id="2.60.40.2250">
    <property type="match status" value="1"/>
</dbReference>
<dbReference type="RefSeq" id="WP_091845742.1">
    <property type="nucleotide sequence ID" value="NZ_FOCM01000005.1"/>
</dbReference>
<keyword evidence="2" id="KW-0378">Hydrolase</keyword>
<accession>A0A1H8I6Y9</accession>
<protein>
    <submittedName>
        <fullName evidence="2">Transglutaminase-like enzyme, putative cysteine protease</fullName>
    </submittedName>
</protein>
<feature type="domain" description="Transglutaminase-like" evidence="1">
    <location>
        <begin position="158"/>
        <end position="218"/>
    </location>
</feature>
<dbReference type="GO" id="GO:0006508">
    <property type="term" value="P:proteolysis"/>
    <property type="evidence" value="ECO:0007669"/>
    <property type="project" value="UniProtKB-KW"/>
</dbReference>
<gene>
    <name evidence="2" type="ORF">SAMN04488011_105137</name>
</gene>
<dbReference type="PANTHER" id="PTHR33490">
    <property type="entry name" value="BLR5614 PROTEIN-RELATED"/>
    <property type="match status" value="1"/>
</dbReference>
<evidence type="ECO:0000259" key="1">
    <source>
        <dbReference type="SMART" id="SM00460"/>
    </source>
</evidence>
<dbReference type="AlphaFoldDB" id="A0A1H8I6Y9"/>
<keyword evidence="3" id="KW-1185">Reference proteome</keyword>
<dbReference type="SUPFAM" id="SSF54001">
    <property type="entry name" value="Cysteine proteinases"/>
    <property type="match status" value="1"/>
</dbReference>
<evidence type="ECO:0000313" key="3">
    <source>
        <dbReference type="Proteomes" id="UP000199372"/>
    </source>
</evidence>
<keyword evidence="2" id="KW-0645">Protease</keyword>
<name>A0A1H8I6Y9_9RHOB</name>
<organism evidence="2 3">
    <name type="scientific">Palleronia pelagia</name>
    <dbReference type="NCBI Taxonomy" id="387096"/>
    <lineage>
        <taxon>Bacteria</taxon>
        <taxon>Pseudomonadati</taxon>
        <taxon>Pseudomonadota</taxon>
        <taxon>Alphaproteobacteria</taxon>
        <taxon>Rhodobacterales</taxon>
        <taxon>Roseobacteraceae</taxon>
        <taxon>Palleronia</taxon>
    </lineage>
</organism>
<dbReference type="SMART" id="SM00460">
    <property type="entry name" value="TGc"/>
    <property type="match status" value="1"/>
</dbReference>
<dbReference type="Gene3D" id="3.10.620.30">
    <property type="match status" value="1"/>
</dbReference>
<reference evidence="3" key="1">
    <citation type="submission" date="2016-10" db="EMBL/GenBank/DDBJ databases">
        <authorList>
            <person name="Varghese N."/>
            <person name="Submissions S."/>
        </authorList>
    </citation>
    <scope>NUCLEOTIDE SEQUENCE [LARGE SCALE GENOMIC DNA]</scope>
    <source>
        <strain evidence="3">DSM 26893</strain>
    </source>
</reference>
<proteinExistence type="predicted"/>
<dbReference type="PANTHER" id="PTHR33490:SF12">
    <property type="entry name" value="BLL5557 PROTEIN"/>
    <property type="match status" value="1"/>
</dbReference>
<dbReference type="OrthoDB" id="5438043at2"/>
<dbReference type="EMBL" id="FOCM01000005">
    <property type="protein sequence ID" value="SEN64590.1"/>
    <property type="molecule type" value="Genomic_DNA"/>
</dbReference>